<dbReference type="GO" id="GO:0015297">
    <property type="term" value="F:antiporter activity"/>
    <property type="evidence" value="ECO:0007669"/>
    <property type="project" value="UniProtKB-KW"/>
</dbReference>
<dbReference type="GO" id="GO:1902600">
    <property type="term" value="P:proton transmembrane transport"/>
    <property type="evidence" value="ECO:0007669"/>
    <property type="project" value="InterPro"/>
</dbReference>
<reference evidence="11 12" key="1">
    <citation type="submission" date="2020-02" db="EMBL/GenBank/DDBJ databases">
        <title>Albibacoteraceae fam. nov., the first described family within the subdivision 4 Verrucomicrobia.</title>
        <authorList>
            <person name="Xi F."/>
        </authorList>
    </citation>
    <scope>NUCLEOTIDE SEQUENCE [LARGE SCALE GENOMIC DNA]</scope>
    <source>
        <strain evidence="11 12">CK1056</strain>
    </source>
</reference>
<feature type="transmembrane region" description="Helical" evidence="9">
    <location>
        <begin position="40"/>
        <end position="58"/>
    </location>
</feature>
<evidence type="ECO:0000256" key="5">
    <source>
        <dbReference type="ARBA" id="ARBA00022692"/>
    </source>
</evidence>
<evidence type="ECO:0000256" key="2">
    <source>
        <dbReference type="ARBA" id="ARBA00022448"/>
    </source>
</evidence>
<organism evidence="11 12">
    <name type="scientific">Oceanipulchritudo coccoides</name>
    <dbReference type="NCBI Taxonomy" id="2706888"/>
    <lineage>
        <taxon>Bacteria</taxon>
        <taxon>Pseudomonadati</taxon>
        <taxon>Verrucomicrobiota</taxon>
        <taxon>Opitutia</taxon>
        <taxon>Puniceicoccales</taxon>
        <taxon>Oceanipulchritudinaceae</taxon>
        <taxon>Oceanipulchritudo</taxon>
    </lineage>
</organism>
<dbReference type="SUPFAM" id="SSF51735">
    <property type="entry name" value="NAD(P)-binding Rossmann-fold domains"/>
    <property type="match status" value="1"/>
</dbReference>
<keyword evidence="2" id="KW-0813">Transport</keyword>
<comment type="subcellular location">
    <subcellularLocation>
        <location evidence="1">Cell membrane</location>
        <topology evidence="1">Multi-pass membrane protein</topology>
    </subcellularLocation>
</comment>
<dbReference type="InterPro" id="IPR002178">
    <property type="entry name" value="PTS_EIIA_type-2_dom"/>
</dbReference>
<dbReference type="InterPro" id="IPR036291">
    <property type="entry name" value="NAD(P)-bd_dom_sf"/>
</dbReference>
<dbReference type="InterPro" id="IPR038770">
    <property type="entry name" value="Na+/solute_symporter_sf"/>
</dbReference>
<dbReference type="GO" id="GO:0005886">
    <property type="term" value="C:plasma membrane"/>
    <property type="evidence" value="ECO:0007669"/>
    <property type="project" value="UniProtKB-SubCell"/>
</dbReference>
<feature type="transmembrane region" description="Helical" evidence="9">
    <location>
        <begin position="128"/>
        <end position="148"/>
    </location>
</feature>
<evidence type="ECO:0000256" key="4">
    <source>
        <dbReference type="ARBA" id="ARBA00022475"/>
    </source>
</evidence>
<keyword evidence="7" id="KW-0406">Ion transport</keyword>
<feature type="transmembrane region" description="Helical" evidence="9">
    <location>
        <begin position="272"/>
        <end position="291"/>
    </location>
</feature>
<proteinExistence type="predicted"/>
<evidence type="ECO:0000259" key="10">
    <source>
        <dbReference type="PROSITE" id="PS51094"/>
    </source>
</evidence>
<dbReference type="Pfam" id="PF00359">
    <property type="entry name" value="PTS_EIIA_2"/>
    <property type="match status" value="1"/>
</dbReference>
<feature type="transmembrane region" description="Helical" evidence="9">
    <location>
        <begin position="337"/>
        <end position="359"/>
    </location>
</feature>
<dbReference type="PANTHER" id="PTHR32507:SF0">
    <property type="entry name" value="NA(+)_H(+) ANTIPORTER 2-RELATED"/>
    <property type="match status" value="1"/>
</dbReference>
<keyword evidence="8 9" id="KW-0472">Membrane</keyword>
<feature type="transmembrane region" description="Helical" evidence="9">
    <location>
        <begin position="371"/>
        <end position="390"/>
    </location>
</feature>
<dbReference type="SUPFAM" id="SSF55804">
    <property type="entry name" value="Phoshotransferase/anion transport protein"/>
    <property type="match status" value="1"/>
</dbReference>
<evidence type="ECO:0000256" key="3">
    <source>
        <dbReference type="ARBA" id="ARBA00022449"/>
    </source>
</evidence>
<protein>
    <submittedName>
        <fullName evidence="11">PTS transporter subunit EIIA</fullName>
    </submittedName>
</protein>
<dbReference type="CDD" id="cd00211">
    <property type="entry name" value="PTS_IIA_fru"/>
    <property type="match status" value="1"/>
</dbReference>
<accession>A0A6B2M1P4</accession>
<feature type="transmembrane region" description="Helical" evidence="9">
    <location>
        <begin position="64"/>
        <end position="81"/>
    </location>
</feature>
<comment type="caution">
    <text evidence="11">The sequence shown here is derived from an EMBL/GenBank/DDBJ whole genome shotgun (WGS) entry which is preliminary data.</text>
</comment>
<feature type="transmembrane region" description="Helical" evidence="9">
    <location>
        <begin position="12"/>
        <end position="33"/>
    </location>
</feature>
<feature type="transmembrane region" description="Helical" evidence="9">
    <location>
        <begin position="102"/>
        <end position="122"/>
    </location>
</feature>
<evidence type="ECO:0000313" key="11">
    <source>
        <dbReference type="EMBL" id="NDV62262.1"/>
    </source>
</evidence>
<dbReference type="GO" id="GO:0006813">
    <property type="term" value="P:potassium ion transport"/>
    <property type="evidence" value="ECO:0007669"/>
    <property type="project" value="InterPro"/>
</dbReference>
<feature type="transmembrane region" description="Helical" evidence="9">
    <location>
        <begin position="192"/>
        <end position="217"/>
    </location>
</feature>
<feature type="transmembrane region" description="Helical" evidence="9">
    <location>
        <begin position="229"/>
        <end position="260"/>
    </location>
</feature>
<dbReference type="AlphaFoldDB" id="A0A6B2M1P4"/>
<name>A0A6B2M1P4_9BACT</name>
<keyword evidence="12" id="KW-1185">Reference proteome</keyword>
<dbReference type="Pfam" id="PF00999">
    <property type="entry name" value="Na_H_Exchanger"/>
    <property type="match status" value="1"/>
</dbReference>
<feature type="domain" description="PTS EIIA type-2" evidence="10">
    <location>
        <begin position="596"/>
        <end position="741"/>
    </location>
</feature>
<evidence type="ECO:0000256" key="6">
    <source>
        <dbReference type="ARBA" id="ARBA00022989"/>
    </source>
</evidence>
<dbReference type="PROSITE" id="PS51094">
    <property type="entry name" value="PTS_EIIA_TYPE_2"/>
    <property type="match status" value="1"/>
</dbReference>
<feature type="transmembrane region" description="Helical" evidence="9">
    <location>
        <begin position="303"/>
        <end position="325"/>
    </location>
</feature>
<sequence length="753" mass="81401">MILAAQLNGDMGNVVVSTLALSIAVGGMLMVLAKMLKIPGIVLLLFGGIILGPEVLGFVQPDTLGPALNVLVAVAVGLILFEGGLTLDVNGYRSAPRVIRNLLTVGVVVTWVGTGLTIWLIFPVDPAFAALTSSLVIVTGPTVIQPILKRIRLKWNLHNILHWEGVLIDPIGVFLAVLAYEWVVGGGGEEAFIHFAIRLLGGLLIGVVGGELIAWILKKQIIPEEMINVFTVGSAMLIFGVTEAIIAEGGLLSVIVAGLICGSRQPPALRGIVEFKSIITDLLIGFVFILLTARLQLQQFIDFGLLGFALVGVVILVVRPLAIFACTRGAGLNWKELVFLSWVAPRGVVAASMASLFVLTLTELGRFENPAFLETFVYSVIFTTVLLQGFTAGPLSKLLGLNEKHPDGWLIVGAHPIARQIARFLEKVREVPVALVDGNRVAVSEAQQEGLKAFFGDARETAAIEDRVEMRGVGKLMAFTDNEDLNELLCKKWEPVFGKDHVYRWASSKPAEEDIHHTGIILWSWMPKPSMISSELMLGEAATVELEGMRMKNPGNLAALLTAHAEEVLLDPGPDSKMTSDKVAPSTLYLQREADYLLNALNSDWIVSLDTKEPGELYKALAGQLSTADPILSGSVLLDQLLERELSVPTTLGHGVALPHAKVEGISRTCCAIGLLPTGIELGDEEDPVRLVFMLVSPVDKPELHLAVLGEIARLCADAEVRQQLFDCDDPADILPLIRRYRRQHTPFADARG</sequence>
<dbReference type="Proteomes" id="UP000478417">
    <property type="component" value="Unassembled WGS sequence"/>
</dbReference>
<evidence type="ECO:0000256" key="1">
    <source>
        <dbReference type="ARBA" id="ARBA00004651"/>
    </source>
</evidence>
<feature type="transmembrane region" description="Helical" evidence="9">
    <location>
        <begin position="160"/>
        <end position="180"/>
    </location>
</feature>
<dbReference type="InterPro" id="IPR016152">
    <property type="entry name" value="PTrfase/Anion_transptr"/>
</dbReference>
<keyword evidence="5 9" id="KW-0812">Transmembrane</keyword>
<dbReference type="PANTHER" id="PTHR32507">
    <property type="entry name" value="NA(+)/H(+) ANTIPORTER 1"/>
    <property type="match status" value="1"/>
</dbReference>
<dbReference type="Gene3D" id="3.40.50.720">
    <property type="entry name" value="NAD(P)-binding Rossmann-like Domain"/>
    <property type="match status" value="1"/>
</dbReference>
<keyword evidence="4" id="KW-1003">Cell membrane</keyword>
<dbReference type="RefSeq" id="WP_163964005.1">
    <property type="nucleotide sequence ID" value="NZ_JAAGNX010000002.1"/>
</dbReference>
<keyword evidence="6 9" id="KW-1133">Transmembrane helix</keyword>
<dbReference type="PROSITE" id="PS00372">
    <property type="entry name" value="PTS_EIIA_TYPE_2_HIS"/>
    <property type="match status" value="1"/>
</dbReference>
<evidence type="ECO:0000256" key="9">
    <source>
        <dbReference type="SAM" id="Phobius"/>
    </source>
</evidence>
<dbReference type="Pfam" id="PF02254">
    <property type="entry name" value="TrkA_N"/>
    <property type="match status" value="1"/>
</dbReference>
<keyword evidence="3" id="KW-0050">Antiport</keyword>
<dbReference type="InterPro" id="IPR006153">
    <property type="entry name" value="Cation/H_exchanger_TM"/>
</dbReference>
<evidence type="ECO:0000256" key="8">
    <source>
        <dbReference type="ARBA" id="ARBA00023136"/>
    </source>
</evidence>
<evidence type="ECO:0000313" key="12">
    <source>
        <dbReference type="Proteomes" id="UP000478417"/>
    </source>
</evidence>
<gene>
    <name evidence="11" type="ORF">G0Q06_07370</name>
</gene>
<dbReference type="Gene3D" id="3.40.930.10">
    <property type="entry name" value="Mannitol-specific EII, Chain A"/>
    <property type="match status" value="1"/>
</dbReference>
<dbReference type="EMBL" id="JAAGNX010000002">
    <property type="protein sequence ID" value="NDV62262.1"/>
    <property type="molecule type" value="Genomic_DNA"/>
</dbReference>
<dbReference type="InterPro" id="IPR003148">
    <property type="entry name" value="RCK_N"/>
</dbReference>
<dbReference type="Gene3D" id="1.20.1530.20">
    <property type="match status" value="1"/>
</dbReference>
<evidence type="ECO:0000256" key="7">
    <source>
        <dbReference type="ARBA" id="ARBA00023065"/>
    </source>
</evidence>